<dbReference type="EMBL" id="PZQS01000006">
    <property type="protein sequence ID" value="PVD28466.1"/>
    <property type="molecule type" value="Genomic_DNA"/>
</dbReference>
<dbReference type="OrthoDB" id="10047268at2759"/>
<keyword evidence="4" id="KW-1185">Reference proteome</keyword>
<evidence type="ECO:0000259" key="2">
    <source>
        <dbReference type="PROSITE" id="PS50105"/>
    </source>
</evidence>
<feature type="region of interest" description="Disordered" evidence="1">
    <location>
        <begin position="109"/>
        <end position="158"/>
    </location>
</feature>
<dbReference type="InterPro" id="IPR013761">
    <property type="entry name" value="SAM/pointed_sf"/>
</dbReference>
<dbReference type="AlphaFoldDB" id="A0A2T7P4Y6"/>
<feature type="compositionally biased region" description="Low complexity" evidence="1">
    <location>
        <begin position="321"/>
        <end position="340"/>
    </location>
</feature>
<dbReference type="InterPro" id="IPR058666">
    <property type="entry name" value="SASH1/NUB1_homeodomain"/>
</dbReference>
<dbReference type="Gene3D" id="1.10.150.50">
    <property type="entry name" value="Transcription Factor, Ets-1"/>
    <property type="match status" value="2"/>
</dbReference>
<feature type="region of interest" description="Disordered" evidence="1">
    <location>
        <begin position="64"/>
        <end position="88"/>
    </location>
</feature>
<feature type="compositionally biased region" description="Polar residues" evidence="1">
    <location>
        <begin position="341"/>
        <end position="352"/>
    </location>
</feature>
<dbReference type="PANTHER" id="PTHR12301">
    <property type="entry name" value="SAM-DOMAIN, SH3 AND NUCLEAR LOCALIZATION SIGNALS PROTEIN RELATED"/>
    <property type="match status" value="1"/>
</dbReference>
<feature type="region of interest" description="Disordered" evidence="1">
    <location>
        <begin position="882"/>
        <end position="916"/>
    </location>
</feature>
<proteinExistence type="predicted"/>
<dbReference type="Pfam" id="PF07647">
    <property type="entry name" value="SAM_2"/>
    <property type="match status" value="1"/>
</dbReference>
<dbReference type="Proteomes" id="UP000245119">
    <property type="component" value="Linkage Group LG6"/>
</dbReference>
<feature type="compositionally biased region" description="Low complexity" evidence="1">
    <location>
        <begin position="67"/>
        <end position="88"/>
    </location>
</feature>
<dbReference type="PANTHER" id="PTHR12301:SF10">
    <property type="match status" value="1"/>
</dbReference>
<dbReference type="SMART" id="SM00454">
    <property type="entry name" value="SAM"/>
    <property type="match status" value="2"/>
</dbReference>
<feature type="compositionally biased region" description="Basic and acidic residues" evidence="1">
    <location>
        <begin position="136"/>
        <end position="149"/>
    </location>
</feature>
<reference evidence="3 4" key="1">
    <citation type="submission" date="2018-04" db="EMBL/GenBank/DDBJ databases">
        <title>The genome of golden apple snail Pomacea canaliculata provides insight into stress tolerance and invasive adaptation.</title>
        <authorList>
            <person name="Liu C."/>
            <person name="Liu B."/>
            <person name="Ren Y."/>
            <person name="Zhang Y."/>
            <person name="Wang H."/>
            <person name="Li S."/>
            <person name="Jiang F."/>
            <person name="Yin L."/>
            <person name="Zhang G."/>
            <person name="Qian W."/>
            <person name="Fan W."/>
        </authorList>
    </citation>
    <scope>NUCLEOTIDE SEQUENCE [LARGE SCALE GENOMIC DNA]</scope>
    <source>
        <strain evidence="3">SZHN2017</strain>
        <tissue evidence="3">Muscle</tissue>
    </source>
</reference>
<organism evidence="3 4">
    <name type="scientific">Pomacea canaliculata</name>
    <name type="common">Golden apple snail</name>
    <dbReference type="NCBI Taxonomy" id="400727"/>
    <lineage>
        <taxon>Eukaryota</taxon>
        <taxon>Metazoa</taxon>
        <taxon>Spiralia</taxon>
        <taxon>Lophotrochozoa</taxon>
        <taxon>Mollusca</taxon>
        <taxon>Gastropoda</taxon>
        <taxon>Caenogastropoda</taxon>
        <taxon>Architaenioglossa</taxon>
        <taxon>Ampullarioidea</taxon>
        <taxon>Ampullariidae</taxon>
        <taxon>Pomacea</taxon>
    </lineage>
</organism>
<feature type="compositionally biased region" description="Polar residues" evidence="1">
    <location>
        <begin position="906"/>
        <end position="916"/>
    </location>
</feature>
<dbReference type="PROSITE" id="PS50105">
    <property type="entry name" value="SAM_DOMAIN"/>
    <property type="match status" value="1"/>
</dbReference>
<dbReference type="InterPro" id="IPR001660">
    <property type="entry name" value="SAM"/>
</dbReference>
<feature type="compositionally biased region" description="Polar residues" evidence="1">
    <location>
        <begin position="122"/>
        <end position="135"/>
    </location>
</feature>
<protein>
    <recommendedName>
        <fullName evidence="2">SAM domain-containing protein</fullName>
    </recommendedName>
</protein>
<evidence type="ECO:0000313" key="4">
    <source>
        <dbReference type="Proteomes" id="UP000245119"/>
    </source>
</evidence>
<feature type="compositionally biased region" description="Low complexity" evidence="1">
    <location>
        <begin position="882"/>
        <end position="905"/>
    </location>
</feature>
<feature type="compositionally biased region" description="Polar residues" evidence="1">
    <location>
        <begin position="362"/>
        <end position="379"/>
    </location>
</feature>
<accession>A0A2T7P4Y6</accession>
<dbReference type="InterPro" id="IPR051725">
    <property type="entry name" value="SAM-SH3_domain_protein"/>
</dbReference>
<feature type="domain" description="SAM" evidence="2">
    <location>
        <begin position="257"/>
        <end position="321"/>
    </location>
</feature>
<feature type="region of interest" description="Disordered" evidence="1">
    <location>
        <begin position="321"/>
        <end position="406"/>
    </location>
</feature>
<sequence>MHPKHQLSTFFEGSVLFTYLHIPLQASPFAAANYQFQIPPSAPSRDQPHKMTTFGHVETLKERLTGKSSSSHQPKTSSQTSLLSSSSEQSMDCNLQLLPIKSDVLTTINQDGSGDGAGSSSNMSLGSDYSATPGSKTEEKPGKTGKSEFRTGAPRPPLLRQTSASAVTSALYNSAAHAGAFIGLARAKIDFTPPEGDTDSLVYKKGDIIHIMATTPGGHGRGAMRGNVGGFLLTNVELLGMPQYKPHLGRRKNTCKPKPRSVEELMTRIGLEHLAKVFIDNGFDTLEIFSEIDEGDLTTLGVTQPEQRAKLLTAAELLLDSDSADTSDGQGQSGERSGSRNANSDSPSSLSPTAGPPGESPSAKTVSASRDSGCYASSEQLKKMPAGHHGGVSPGTSAVVGPTRLNSRGANGETKCLCVHCGKPKLQGQGTERRRPGGVFNHGWVTATGTAVPVTLSMAQSGVGSGCNVCTQSQLHSHSRCESKSSKQSLSSACTQLTSLSPEEEVGLYDSRHDHSLVGEGGHWSSGCVQCVQEAALLTSQMAGMESSGRISQQRGLYGQGYRSHLHYGAYDSYTHQHLYPEGQVAYLGSGGVTGVGARSGQRTPSSMHYTTPVTHYNTSTMPYSSASHYGSSASDYGASAAHYGGTVFPFPGFAIWFISEPPGSPKAPFSTHSFLVSLLCQSSVGLKLNRSVSHEGTSSYPACANPRGPDYAAGSSQKPPSRSPTRSLIPLVTTKLGAEGIILTDEPYSTPSGECGIPPLLVQRYAEELRLDVLSVALVLEQVRTLQLHALQRPSIPNERLAESCSQACNLQISSLAEFFISIGLPMYIPRVLAGGISTIQLLLTTSEADIPRLTGADSYHVKRISHAIQWVRIKLSSPTRSVTAPSSTTSASSAAVVSSGTPAKQSSATVKDKV</sequence>
<name>A0A2T7P4Y6_POMCA</name>
<evidence type="ECO:0000256" key="1">
    <source>
        <dbReference type="SAM" id="MobiDB-lite"/>
    </source>
</evidence>
<gene>
    <name evidence="3" type="ORF">C0Q70_11054</name>
</gene>
<evidence type="ECO:0000313" key="3">
    <source>
        <dbReference type="EMBL" id="PVD28466.1"/>
    </source>
</evidence>
<dbReference type="SUPFAM" id="SSF47769">
    <property type="entry name" value="SAM/Pointed domain"/>
    <property type="match status" value="2"/>
</dbReference>
<comment type="caution">
    <text evidence="3">The sequence shown here is derived from an EMBL/GenBank/DDBJ whole genome shotgun (WGS) entry which is preliminary data.</text>
</comment>
<dbReference type="Pfam" id="PF26285">
    <property type="entry name" value="SASH1_Homeodomain"/>
    <property type="match status" value="1"/>
</dbReference>
<feature type="region of interest" description="Disordered" evidence="1">
    <location>
        <begin position="697"/>
        <end position="728"/>
    </location>
</feature>
<feature type="compositionally biased region" description="Polar residues" evidence="1">
    <location>
        <begin position="715"/>
        <end position="727"/>
    </location>
</feature>
<dbReference type="Gene3D" id="2.30.30.40">
    <property type="entry name" value="SH3 Domains"/>
    <property type="match status" value="1"/>
</dbReference>